<dbReference type="AlphaFoldDB" id="A0A8C3AJ47"/>
<evidence type="ECO:0000313" key="2">
    <source>
        <dbReference type="Ensembl" id="ENSCLMP00005042558.1"/>
    </source>
</evidence>
<name>A0A8C3AJ47_CYCLU</name>
<accession>A0A8C3AJ47</accession>
<reference evidence="2" key="1">
    <citation type="submission" date="2025-08" db="UniProtKB">
        <authorList>
            <consortium name="Ensembl"/>
        </authorList>
    </citation>
    <scope>IDENTIFICATION</scope>
</reference>
<evidence type="ECO:0000256" key="1">
    <source>
        <dbReference type="SAM" id="MobiDB-lite"/>
    </source>
</evidence>
<reference evidence="2" key="2">
    <citation type="submission" date="2025-09" db="UniProtKB">
        <authorList>
            <consortium name="Ensembl"/>
        </authorList>
    </citation>
    <scope>IDENTIFICATION</scope>
</reference>
<keyword evidence="3" id="KW-1185">Reference proteome</keyword>
<protein>
    <submittedName>
        <fullName evidence="2">Uncharacterized protein</fullName>
    </submittedName>
</protein>
<dbReference type="Ensembl" id="ENSCLMT00005044085.1">
    <property type="protein sequence ID" value="ENSCLMP00005042558.1"/>
    <property type="gene ID" value="ENSCLMG00005019814.1"/>
</dbReference>
<proteinExistence type="predicted"/>
<sequence length="89" mass="9629">MLILHRCVCGPGPWGSRGASPCSSSGPGDFTRSAASRRSRPPARCCSSCCCRTCCCWAPGRSWTLSDGWCCSSGLRPRTCRPRTCRPRT</sequence>
<evidence type="ECO:0000313" key="3">
    <source>
        <dbReference type="Proteomes" id="UP000694565"/>
    </source>
</evidence>
<dbReference type="Proteomes" id="UP000694565">
    <property type="component" value="Unplaced"/>
</dbReference>
<feature type="region of interest" description="Disordered" evidence="1">
    <location>
        <begin position="13"/>
        <end position="43"/>
    </location>
</feature>
<organism evidence="2 3">
    <name type="scientific">Cyclopterus lumpus</name>
    <name type="common">Lumpsucker</name>
    <dbReference type="NCBI Taxonomy" id="8103"/>
    <lineage>
        <taxon>Eukaryota</taxon>
        <taxon>Metazoa</taxon>
        <taxon>Chordata</taxon>
        <taxon>Craniata</taxon>
        <taxon>Vertebrata</taxon>
        <taxon>Euteleostomi</taxon>
        <taxon>Actinopterygii</taxon>
        <taxon>Neopterygii</taxon>
        <taxon>Teleostei</taxon>
        <taxon>Neoteleostei</taxon>
        <taxon>Acanthomorphata</taxon>
        <taxon>Eupercaria</taxon>
        <taxon>Perciformes</taxon>
        <taxon>Cottioidei</taxon>
        <taxon>Cottales</taxon>
        <taxon>Cyclopteridae</taxon>
        <taxon>Cyclopterus</taxon>
    </lineage>
</organism>